<dbReference type="EMBL" id="AP026867">
    <property type="protein sequence ID" value="BDS15305.1"/>
    <property type="molecule type" value="Genomic_DNA"/>
</dbReference>
<dbReference type="SUPFAM" id="SSF51206">
    <property type="entry name" value="cAMP-binding domain-like"/>
    <property type="match status" value="1"/>
</dbReference>
<sequence>MEELIQQIASKIKLSPELKASIKELFIEQKVPKKTQLLREFQYCQNLYFLSKGTVRTFYYHEDKIITSWFYNEGNFFSSWYSFYLQKPSFEYVEVVEDSTIYKISYDNYQLLLDRHSDFERFGRLLAEEYTAFIDQYSKGYMFLSAKERYQLLLTYFPDIELRVKLGDIASFLGITQETLSRIRSRK</sequence>
<evidence type="ECO:0000313" key="2">
    <source>
        <dbReference type="EMBL" id="BDS15305.1"/>
    </source>
</evidence>
<keyword evidence="3" id="KW-1185">Reference proteome</keyword>
<dbReference type="Pfam" id="PF00027">
    <property type="entry name" value="cNMP_binding"/>
    <property type="match status" value="1"/>
</dbReference>
<dbReference type="RefSeq" id="WP_264790469.1">
    <property type="nucleotide sequence ID" value="NZ_AP026867.1"/>
</dbReference>
<dbReference type="AlphaFoldDB" id="A0A915YL93"/>
<evidence type="ECO:0000313" key="3">
    <source>
        <dbReference type="Proteomes" id="UP001060919"/>
    </source>
</evidence>
<dbReference type="InterPro" id="IPR014710">
    <property type="entry name" value="RmlC-like_jellyroll"/>
</dbReference>
<feature type="domain" description="Cyclic nucleotide-binding" evidence="1">
    <location>
        <begin position="14"/>
        <end position="121"/>
    </location>
</feature>
<accession>A0A915YL93</accession>
<proteinExistence type="predicted"/>
<dbReference type="Gene3D" id="2.60.120.10">
    <property type="entry name" value="Jelly Rolls"/>
    <property type="match status" value="1"/>
</dbReference>
<organism evidence="2 3">
    <name type="scientific">Aureispira anguillae</name>
    <dbReference type="NCBI Taxonomy" id="2864201"/>
    <lineage>
        <taxon>Bacteria</taxon>
        <taxon>Pseudomonadati</taxon>
        <taxon>Bacteroidota</taxon>
        <taxon>Saprospiria</taxon>
        <taxon>Saprospirales</taxon>
        <taxon>Saprospiraceae</taxon>
        <taxon>Aureispira</taxon>
    </lineage>
</organism>
<protein>
    <submittedName>
        <fullName evidence="2">Crp/Fnr family transcriptional regulator</fullName>
    </submittedName>
</protein>
<dbReference type="InterPro" id="IPR018490">
    <property type="entry name" value="cNMP-bd_dom_sf"/>
</dbReference>
<dbReference type="PROSITE" id="PS50042">
    <property type="entry name" value="CNMP_BINDING_3"/>
    <property type="match status" value="1"/>
</dbReference>
<evidence type="ECO:0000259" key="1">
    <source>
        <dbReference type="PROSITE" id="PS50042"/>
    </source>
</evidence>
<name>A0A915YL93_9BACT</name>
<dbReference type="Proteomes" id="UP001060919">
    <property type="component" value="Chromosome"/>
</dbReference>
<dbReference type="InterPro" id="IPR000595">
    <property type="entry name" value="cNMP-bd_dom"/>
</dbReference>
<reference evidence="2" key="1">
    <citation type="submission" date="2022-09" db="EMBL/GenBank/DDBJ databases">
        <title>Aureispira anguillicida sp. nov., isolated from Leptocephalus of Japanese eel Anguilla japonica.</title>
        <authorList>
            <person name="Yuasa K."/>
            <person name="Mekata T."/>
            <person name="Ikunari K."/>
        </authorList>
    </citation>
    <scope>NUCLEOTIDE SEQUENCE</scope>
    <source>
        <strain evidence="2">EL160426</strain>
    </source>
</reference>
<dbReference type="CDD" id="cd00038">
    <property type="entry name" value="CAP_ED"/>
    <property type="match status" value="1"/>
</dbReference>
<gene>
    <name evidence="2" type="ORF">AsAng_0060890</name>
</gene>
<dbReference type="KEGG" id="aup:AsAng_0060890"/>